<evidence type="ECO:0000313" key="1">
    <source>
        <dbReference type="EMBL" id="KAL1385343.1"/>
    </source>
</evidence>
<name>A0ABD1D0G5_CULPP</name>
<dbReference type="Proteomes" id="UP001562425">
    <property type="component" value="Unassembled WGS sequence"/>
</dbReference>
<protein>
    <recommendedName>
        <fullName evidence="3">Secreted protein</fullName>
    </recommendedName>
</protein>
<reference evidence="1 2" key="1">
    <citation type="submission" date="2024-05" db="EMBL/GenBank/DDBJ databases">
        <title>Culex pipiens pipiens assembly and annotation.</title>
        <authorList>
            <person name="Alout H."/>
            <person name="Durand T."/>
        </authorList>
    </citation>
    <scope>NUCLEOTIDE SEQUENCE [LARGE SCALE GENOMIC DNA]</scope>
    <source>
        <strain evidence="1">HA-2024</strain>
        <tissue evidence="1">Whole body</tissue>
    </source>
</reference>
<gene>
    <name evidence="1" type="ORF">pipiens_012956</name>
</gene>
<evidence type="ECO:0008006" key="3">
    <source>
        <dbReference type="Google" id="ProtNLM"/>
    </source>
</evidence>
<organism evidence="1 2">
    <name type="scientific">Culex pipiens pipiens</name>
    <name type="common">Northern house mosquito</name>
    <dbReference type="NCBI Taxonomy" id="38569"/>
    <lineage>
        <taxon>Eukaryota</taxon>
        <taxon>Metazoa</taxon>
        <taxon>Ecdysozoa</taxon>
        <taxon>Arthropoda</taxon>
        <taxon>Hexapoda</taxon>
        <taxon>Insecta</taxon>
        <taxon>Pterygota</taxon>
        <taxon>Neoptera</taxon>
        <taxon>Endopterygota</taxon>
        <taxon>Diptera</taxon>
        <taxon>Nematocera</taxon>
        <taxon>Culicoidea</taxon>
        <taxon>Culicidae</taxon>
        <taxon>Culicinae</taxon>
        <taxon>Culicini</taxon>
        <taxon>Culex</taxon>
        <taxon>Culex</taxon>
    </lineage>
</organism>
<evidence type="ECO:0000313" key="2">
    <source>
        <dbReference type="Proteomes" id="UP001562425"/>
    </source>
</evidence>
<dbReference type="EMBL" id="JBEHCU010008299">
    <property type="protein sequence ID" value="KAL1385343.1"/>
    <property type="molecule type" value="Genomic_DNA"/>
</dbReference>
<sequence length="74" mass="8127">MRYFILIRFTFPVSPSCTGFQHPSACSTSTLMEKKCELANLSVVSDLATQPRMRGVHRFCGFLSTFVGFDGSGG</sequence>
<comment type="caution">
    <text evidence="1">The sequence shown here is derived from an EMBL/GenBank/DDBJ whole genome shotgun (WGS) entry which is preliminary data.</text>
</comment>
<proteinExistence type="predicted"/>
<keyword evidence="2" id="KW-1185">Reference proteome</keyword>
<accession>A0ABD1D0G5</accession>
<dbReference type="AlphaFoldDB" id="A0ABD1D0G5"/>